<feature type="transmembrane region" description="Helical" evidence="11">
    <location>
        <begin position="304"/>
        <end position="324"/>
    </location>
</feature>
<keyword evidence="5 11" id="KW-0552">Olfaction</keyword>
<accession>A0A3G2LEK5</accession>
<dbReference type="PANTHER" id="PTHR21137:SF44">
    <property type="entry name" value="ODORANT RECEPTOR 13A-RELATED"/>
    <property type="match status" value="1"/>
</dbReference>
<evidence type="ECO:0000256" key="5">
    <source>
        <dbReference type="ARBA" id="ARBA00022725"/>
    </source>
</evidence>
<dbReference type="PANTHER" id="PTHR21137">
    <property type="entry name" value="ODORANT RECEPTOR"/>
    <property type="match status" value="1"/>
</dbReference>
<evidence type="ECO:0000256" key="9">
    <source>
        <dbReference type="ARBA" id="ARBA00023224"/>
    </source>
</evidence>
<evidence type="ECO:0000256" key="8">
    <source>
        <dbReference type="ARBA" id="ARBA00023170"/>
    </source>
</evidence>
<sequence>MLPEARTFSEFIYIPIKVYQTIGEDIYEHRSPGRVRRLLLKSLLYIGFFNFNLHVLGEIVYFVKALNSFATILEATGVAPCIGFSFVADFKQIALTIHRGTLRKHLDQMEELFPKTAMQQVEYKLREHERAMRRVMYIFTLLCLAYTTTFSLYPALKASVQYWLLGAPVFERNFGFAVWYPYNATEKTWVYWLTYMGQVHGAYLAGVAFLSADLILVASVTQLCMHFDNISRCLEEFSGASQKTSAQEDLQYLQALVVKHAKCLELSEHVNSIFSFSLLLNFLTASLTICFIGFQVTASSIEDIVKYIIFLTASLVQVFVVCYYGDELMTASMRIGDAAYNQNWFGCDRQYKWLLTIMIMRSQKPACIRAPTFPPISFRTYMKVISMSYQFFALLRTTYSGKGN</sequence>
<dbReference type="GO" id="GO:0005549">
    <property type="term" value="F:odorant binding"/>
    <property type="evidence" value="ECO:0007669"/>
    <property type="project" value="InterPro"/>
</dbReference>
<evidence type="ECO:0000313" key="12">
    <source>
        <dbReference type="EMBL" id="AYN70675.1"/>
    </source>
</evidence>
<evidence type="ECO:0000256" key="2">
    <source>
        <dbReference type="ARBA" id="ARBA00022475"/>
    </source>
</evidence>
<evidence type="ECO:0000256" key="11">
    <source>
        <dbReference type="RuleBase" id="RU351113"/>
    </source>
</evidence>
<comment type="caution">
    <text evidence="11">Lacks conserved residue(s) required for the propagation of feature annotation.</text>
</comment>
<evidence type="ECO:0000256" key="10">
    <source>
        <dbReference type="ARBA" id="ARBA00038679"/>
    </source>
</evidence>
<feature type="transmembrane region" description="Helical" evidence="11">
    <location>
        <begin position="278"/>
        <end position="298"/>
    </location>
</feature>
<keyword evidence="2" id="KW-1003">Cell membrane</keyword>
<feature type="transmembrane region" description="Helical" evidence="11">
    <location>
        <begin position="135"/>
        <end position="156"/>
    </location>
</feature>
<evidence type="ECO:0000256" key="4">
    <source>
        <dbReference type="ARBA" id="ARBA00022692"/>
    </source>
</evidence>
<dbReference type="InterPro" id="IPR004117">
    <property type="entry name" value="7tm6_olfct_rcpt"/>
</dbReference>
<dbReference type="GO" id="GO:0005886">
    <property type="term" value="C:plasma membrane"/>
    <property type="evidence" value="ECO:0007669"/>
    <property type="project" value="UniProtKB-SubCell"/>
</dbReference>
<evidence type="ECO:0000256" key="1">
    <source>
        <dbReference type="ARBA" id="ARBA00004651"/>
    </source>
</evidence>
<dbReference type="GO" id="GO:0007165">
    <property type="term" value="P:signal transduction"/>
    <property type="evidence" value="ECO:0007669"/>
    <property type="project" value="UniProtKB-KW"/>
</dbReference>
<evidence type="ECO:0000256" key="7">
    <source>
        <dbReference type="ARBA" id="ARBA00023136"/>
    </source>
</evidence>
<comment type="subcellular location">
    <subcellularLocation>
        <location evidence="1 11">Cell membrane</location>
        <topology evidence="1 11">Multi-pass membrane protein</topology>
    </subcellularLocation>
</comment>
<reference evidence="12" key="1">
    <citation type="submission" date="2018-09" db="EMBL/GenBank/DDBJ databases">
        <title>Identification and expression analysis of chemosensory genes in citrus fruit fly Bactrocera minax.</title>
        <authorList>
            <person name="Lu Y."/>
            <person name="Yu T."/>
            <person name="Cheng J."/>
        </authorList>
    </citation>
    <scope>NUCLEOTIDE SEQUENCE</scope>
    <source>
        <strain evidence="12">Bmi008170</strain>
    </source>
</reference>
<dbReference type="Pfam" id="PF02949">
    <property type="entry name" value="7tm_6"/>
    <property type="match status" value="1"/>
</dbReference>
<keyword evidence="6 11" id="KW-1133">Transmembrane helix</keyword>
<name>A0A3G2LEK5_9MUSC</name>
<gene>
    <name evidence="12" type="primary">OR67c</name>
</gene>
<dbReference type="AlphaFoldDB" id="A0A3G2LEK5"/>
<keyword evidence="7 11" id="KW-0472">Membrane</keyword>
<keyword evidence="4 11" id="KW-0812">Transmembrane</keyword>
<feature type="transmembrane region" description="Helical" evidence="11">
    <location>
        <begin position="69"/>
        <end position="90"/>
    </location>
</feature>
<comment type="subunit">
    <text evidence="10">Interacts with Orco. Complexes exist early in the endomembrane system in olfactory sensory neurons (OSNs), coupling these complexes to the conserved ciliary trafficking pathway.</text>
</comment>
<protein>
    <recommendedName>
        <fullName evidence="11">Odorant receptor</fullName>
    </recommendedName>
</protein>
<keyword evidence="9 11" id="KW-0807">Transducer</keyword>
<feature type="transmembrane region" description="Helical" evidence="11">
    <location>
        <begin position="202"/>
        <end position="224"/>
    </location>
</feature>
<proteinExistence type="evidence at transcript level"/>
<comment type="similarity">
    <text evidence="11">Belongs to the insect chemoreceptor superfamily. Heteromeric odorant receptor channel (TC 1.A.69) family.</text>
</comment>
<organism evidence="12">
    <name type="scientific">Bactrocera minax</name>
    <name type="common">Chinese citrus fly</name>
    <dbReference type="NCBI Taxonomy" id="104690"/>
    <lineage>
        <taxon>Eukaryota</taxon>
        <taxon>Metazoa</taxon>
        <taxon>Ecdysozoa</taxon>
        <taxon>Arthropoda</taxon>
        <taxon>Hexapoda</taxon>
        <taxon>Insecta</taxon>
        <taxon>Pterygota</taxon>
        <taxon>Neoptera</taxon>
        <taxon>Endopterygota</taxon>
        <taxon>Diptera</taxon>
        <taxon>Brachycera</taxon>
        <taxon>Muscomorpha</taxon>
        <taxon>Tephritoidea</taxon>
        <taxon>Tephritidae</taxon>
        <taxon>Bactrocera</taxon>
        <taxon>Tetradacus</taxon>
    </lineage>
</organism>
<evidence type="ECO:0000256" key="6">
    <source>
        <dbReference type="ARBA" id="ARBA00022989"/>
    </source>
</evidence>
<keyword evidence="3 11" id="KW-0716">Sensory transduction</keyword>
<dbReference type="EMBL" id="MH937260">
    <property type="protein sequence ID" value="AYN70675.1"/>
    <property type="molecule type" value="mRNA"/>
</dbReference>
<feature type="transmembrane region" description="Helical" evidence="11">
    <location>
        <begin position="43"/>
        <end position="63"/>
    </location>
</feature>
<evidence type="ECO:0000256" key="3">
    <source>
        <dbReference type="ARBA" id="ARBA00022606"/>
    </source>
</evidence>
<keyword evidence="8 11" id="KW-0675">Receptor</keyword>
<dbReference type="GO" id="GO:0004984">
    <property type="term" value="F:olfactory receptor activity"/>
    <property type="evidence" value="ECO:0007669"/>
    <property type="project" value="InterPro"/>
</dbReference>